<dbReference type="Pfam" id="PF13765">
    <property type="entry name" value="PRY"/>
    <property type="match status" value="1"/>
</dbReference>
<dbReference type="SMART" id="SM00589">
    <property type="entry name" value="PRY"/>
    <property type="match status" value="1"/>
</dbReference>
<dbReference type="PROSITE" id="PS50089">
    <property type="entry name" value="ZF_RING_2"/>
    <property type="match status" value="1"/>
</dbReference>
<feature type="domain" description="B box-type" evidence="6">
    <location>
        <begin position="87"/>
        <end position="128"/>
    </location>
</feature>
<organism evidence="8 9">
    <name type="scientific">Lepidothrix coronata</name>
    <name type="common">blue-crowned manakin</name>
    <dbReference type="NCBI Taxonomy" id="321398"/>
    <lineage>
        <taxon>Eukaryota</taxon>
        <taxon>Metazoa</taxon>
        <taxon>Chordata</taxon>
        <taxon>Craniata</taxon>
        <taxon>Vertebrata</taxon>
        <taxon>Euteleostomi</taxon>
        <taxon>Archelosauria</taxon>
        <taxon>Archosauria</taxon>
        <taxon>Dinosauria</taxon>
        <taxon>Saurischia</taxon>
        <taxon>Theropoda</taxon>
        <taxon>Coelurosauria</taxon>
        <taxon>Aves</taxon>
        <taxon>Neognathae</taxon>
        <taxon>Neoaves</taxon>
        <taxon>Telluraves</taxon>
        <taxon>Australaves</taxon>
        <taxon>Passeriformes</taxon>
        <taxon>Pipridae</taxon>
        <taxon>Lepidothrix</taxon>
    </lineage>
</organism>
<dbReference type="InterPro" id="IPR003877">
    <property type="entry name" value="SPRY_dom"/>
</dbReference>
<dbReference type="GO" id="GO:0008270">
    <property type="term" value="F:zinc ion binding"/>
    <property type="evidence" value="ECO:0007669"/>
    <property type="project" value="UniProtKB-KW"/>
</dbReference>
<evidence type="ECO:0000259" key="7">
    <source>
        <dbReference type="PROSITE" id="PS50188"/>
    </source>
</evidence>
<protein>
    <submittedName>
        <fullName evidence="9">Tripartite motif-containing protein 7-like</fullName>
    </submittedName>
</protein>
<evidence type="ECO:0000259" key="5">
    <source>
        <dbReference type="PROSITE" id="PS50089"/>
    </source>
</evidence>
<dbReference type="SUPFAM" id="SSF57845">
    <property type="entry name" value="B-box zinc-binding domain"/>
    <property type="match status" value="1"/>
</dbReference>
<dbReference type="RefSeq" id="XP_017692335.1">
    <property type="nucleotide sequence ID" value="XM_017836846.1"/>
</dbReference>
<gene>
    <name evidence="9" type="primary">LOC108508220</name>
</gene>
<dbReference type="InterPro" id="IPR001870">
    <property type="entry name" value="B30.2/SPRY"/>
</dbReference>
<reference evidence="9" key="1">
    <citation type="submission" date="2025-08" db="UniProtKB">
        <authorList>
            <consortium name="RefSeq"/>
        </authorList>
    </citation>
    <scope>IDENTIFICATION</scope>
</reference>
<dbReference type="OrthoDB" id="6270329at2759"/>
<dbReference type="InterPro" id="IPR017907">
    <property type="entry name" value="Znf_RING_CS"/>
</dbReference>
<dbReference type="Pfam" id="PF13445">
    <property type="entry name" value="zf-RING_UBOX"/>
    <property type="match status" value="1"/>
</dbReference>
<dbReference type="PANTHER" id="PTHR24103">
    <property type="entry name" value="E3 UBIQUITIN-PROTEIN LIGASE TRIM"/>
    <property type="match status" value="1"/>
</dbReference>
<keyword evidence="8" id="KW-1185">Reference proteome</keyword>
<dbReference type="InterPro" id="IPR013320">
    <property type="entry name" value="ConA-like_dom_sf"/>
</dbReference>
<dbReference type="InterPro" id="IPR050143">
    <property type="entry name" value="TRIM/RBCC"/>
</dbReference>
<dbReference type="Pfam" id="PF00643">
    <property type="entry name" value="zf-B_box"/>
    <property type="match status" value="1"/>
</dbReference>
<feature type="domain" description="B30.2/SPRY" evidence="7">
    <location>
        <begin position="282"/>
        <end position="469"/>
    </location>
</feature>
<evidence type="ECO:0000256" key="4">
    <source>
        <dbReference type="PROSITE-ProRule" id="PRU00024"/>
    </source>
</evidence>
<keyword evidence="1" id="KW-0479">Metal-binding</keyword>
<evidence type="ECO:0000256" key="3">
    <source>
        <dbReference type="ARBA" id="ARBA00022833"/>
    </source>
</evidence>
<dbReference type="InterPro" id="IPR006574">
    <property type="entry name" value="PRY"/>
</dbReference>
<dbReference type="InterPro" id="IPR027370">
    <property type="entry name" value="Znf-RING_euk"/>
</dbReference>
<dbReference type="Proteomes" id="UP000504624">
    <property type="component" value="Unplaced"/>
</dbReference>
<evidence type="ECO:0000256" key="1">
    <source>
        <dbReference type="ARBA" id="ARBA00022723"/>
    </source>
</evidence>
<proteinExistence type="predicted"/>
<dbReference type="GeneID" id="108508220"/>
<dbReference type="SMART" id="SM00449">
    <property type="entry name" value="SPRY"/>
    <property type="match status" value="1"/>
</dbReference>
<dbReference type="AlphaFoldDB" id="A0A6J0J0E7"/>
<dbReference type="PRINTS" id="PR01407">
    <property type="entry name" value="BUTYPHLNCDUF"/>
</dbReference>
<evidence type="ECO:0000313" key="9">
    <source>
        <dbReference type="RefSeq" id="XP_017692335.1"/>
    </source>
</evidence>
<dbReference type="SMART" id="SM00184">
    <property type="entry name" value="RING"/>
    <property type="match status" value="1"/>
</dbReference>
<name>A0A6J0J0E7_9PASS</name>
<dbReference type="PROSITE" id="PS50188">
    <property type="entry name" value="B302_SPRY"/>
    <property type="match status" value="1"/>
</dbReference>
<keyword evidence="3" id="KW-0862">Zinc</keyword>
<evidence type="ECO:0000313" key="8">
    <source>
        <dbReference type="Proteomes" id="UP000504624"/>
    </source>
</evidence>
<evidence type="ECO:0000259" key="6">
    <source>
        <dbReference type="PROSITE" id="PS50119"/>
    </source>
</evidence>
<accession>A0A6J0J0E7</accession>
<dbReference type="PROSITE" id="PS00518">
    <property type="entry name" value="ZF_RING_1"/>
    <property type="match status" value="1"/>
</dbReference>
<dbReference type="SMART" id="SM00336">
    <property type="entry name" value="BBOX"/>
    <property type="match status" value="1"/>
</dbReference>
<dbReference type="InterPro" id="IPR043136">
    <property type="entry name" value="B30.2/SPRY_sf"/>
</dbReference>
<evidence type="ECO:0000256" key="2">
    <source>
        <dbReference type="ARBA" id="ARBA00022771"/>
    </source>
</evidence>
<dbReference type="Gene3D" id="3.30.40.10">
    <property type="entry name" value="Zinc/RING finger domain, C3HC4 (zinc finger)"/>
    <property type="match status" value="1"/>
</dbReference>
<dbReference type="InterPro" id="IPR000315">
    <property type="entry name" value="Znf_B-box"/>
</dbReference>
<dbReference type="CDD" id="cd12888">
    <property type="entry name" value="SPRY_PRY_TRIM7_like"/>
    <property type="match status" value="1"/>
</dbReference>
<dbReference type="Gene3D" id="2.60.120.920">
    <property type="match status" value="1"/>
</dbReference>
<dbReference type="PROSITE" id="PS50119">
    <property type="entry name" value="ZF_BBOX"/>
    <property type="match status" value="1"/>
</dbReference>
<keyword evidence="2 4" id="KW-0863">Zinc-finger</keyword>
<dbReference type="SUPFAM" id="SSF49899">
    <property type="entry name" value="Concanavalin A-like lectins/glucanases"/>
    <property type="match status" value="1"/>
</dbReference>
<dbReference type="InterPro" id="IPR001841">
    <property type="entry name" value="Znf_RING"/>
</dbReference>
<dbReference type="InterPro" id="IPR003879">
    <property type="entry name" value="Butyrophylin_SPRY"/>
</dbReference>
<dbReference type="InterPro" id="IPR013083">
    <property type="entry name" value="Znf_RING/FYVE/PHD"/>
</dbReference>
<sequence length="469" mass="52129">MAREVLALGEQLVAEATCAVCLELFSQPVLTECGHSFCERCLRAVLGSPPGPAACPQCRAALSPGSLRPNRSLGAVAGLAGALEEAARRPRCPEHGEPLALFCEPCAAPLCPLCMDGPAHRPHRARAAQSAARELRETLQSNLVFLQKAREELKPKGEPKSDELLHTVALEEERLQNTFEELEKFLQEQKKVLLAQLGPVSQELLKSRSEYNSRVAERESLLDALIADIEKKRDQPEVEFLMDVGKVLSSCEAAKAPIPEAVSPELQRTVETLSETCQLVLGTVAKFKENLLSNIDREREKVTLDPETASPFLLLSADHRTLRLAEGFQNLPDTPQRFTDSPSVLGSRGFTAGRHYWELEVGKGHSWAVGVALESVQRKDSLSIALGKIWALRLDWDGQYTALHGLPALLALQEKPRRIRVHLDYEGGQVTFYNTENMVQILQFKTSFTEKVFPYFWLWSADTFIRLCD</sequence>
<feature type="domain" description="RING-type" evidence="5">
    <location>
        <begin position="18"/>
        <end position="59"/>
    </location>
</feature>
<dbReference type="Pfam" id="PF00622">
    <property type="entry name" value="SPRY"/>
    <property type="match status" value="1"/>
</dbReference>
<dbReference type="FunFam" id="2.60.120.920:FF:000004">
    <property type="entry name" value="Butyrophilin subfamily 1 member A1"/>
    <property type="match status" value="1"/>
</dbReference>
<dbReference type="Gene3D" id="3.30.160.60">
    <property type="entry name" value="Classic Zinc Finger"/>
    <property type="match status" value="1"/>
</dbReference>
<dbReference type="SUPFAM" id="SSF57850">
    <property type="entry name" value="RING/U-box"/>
    <property type="match status" value="1"/>
</dbReference>